<evidence type="ECO:0000256" key="4">
    <source>
        <dbReference type="ARBA" id="ARBA00023125"/>
    </source>
</evidence>
<evidence type="ECO:0000256" key="3">
    <source>
        <dbReference type="ARBA" id="ARBA00023015"/>
    </source>
</evidence>
<feature type="compositionally biased region" description="Pro residues" evidence="7">
    <location>
        <begin position="46"/>
        <end position="61"/>
    </location>
</feature>
<evidence type="ECO:0000256" key="6">
    <source>
        <dbReference type="ARBA" id="ARBA00023242"/>
    </source>
</evidence>
<feature type="region of interest" description="Disordered" evidence="7">
    <location>
        <begin position="616"/>
        <end position="653"/>
    </location>
</feature>
<dbReference type="OrthoDB" id="5571888at2759"/>
<dbReference type="Proteomes" id="UP000076532">
    <property type="component" value="Unassembled WGS sequence"/>
</dbReference>
<dbReference type="GO" id="GO:0005634">
    <property type="term" value="C:nucleus"/>
    <property type="evidence" value="ECO:0007669"/>
    <property type="project" value="UniProtKB-SubCell"/>
</dbReference>
<dbReference type="GO" id="GO:0003700">
    <property type="term" value="F:DNA-binding transcription factor activity"/>
    <property type="evidence" value="ECO:0007669"/>
    <property type="project" value="InterPro"/>
</dbReference>
<comment type="similarity">
    <text evidence="2">Belongs to the bZIP family.</text>
</comment>
<dbReference type="Gene3D" id="1.20.5.170">
    <property type="match status" value="1"/>
</dbReference>
<keyword evidence="6" id="KW-0539">Nucleus</keyword>
<feature type="compositionally biased region" description="Low complexity" evidence="7">
    <location>
        <begin position="31"/>
        <end position="45"/>
    </location>
</feature>
<feature type="compositionally biased region" description="Low complexity" evidence="7">
    <location>
        <begin position="337"/>
        <end position="346"/>
    </location>
</feature>
<feature type="compositionally biased region" description="Acidic residues" evidence="7">
    <location>
        <begin position="183"/>
        <end position="194"/>
    </location>
</feature>
<evidence type="ECO:0000313" key="10">
    <source>
        <dbReference type="Proteomes" id="UP000076532"/>
    </source>
</evidence>
<protein>
    <recommendedName>
        <fullName evidence="8">BZIP domain-containing protein</fullName>
    </recommendedName>
</protein>
<feature type="compositionally biased region" description="Basic and acidic residues" evidence="7">
    <location>
        <begin position="245"/>
        <end position="271"/>
    </location>
</feature>
<name>A0A166BLP1_9AGAM</name>
<organism evidence="9 10">
    <name type="scientific">Athelia psychrophila</name>
    <dbReference type="NCBI Taxonomy" id="1759441"/>
    <lineage>
        <taxon>Eukaryota</taxon>
        <taxon>Fungi</taxon>
        <taxon>Dikarya</taxon>
        <taxon>Basidiomycota</taxon>
        <taxon>Agaricomycotina</taxon>
        <taxon>Agaricomycetes</taxon>
        <taxon>Agaricomycetidae</taxon>
        <taxon>Atheliales</taxon>
        <taxon>Atheliaceae</taxon>
        <taxon>Athelia</taxon>
    </lineage>
</organism>
<evidence type="ECO:0000259" key="8">
    <source>
        <dbReference type="PROSITE" id="PS50217"/>
    </source>
</evidence>
<feature type="region of interest" description="Disordered" evidence="7">
    <location>
        <begin position="31"/>
        <end position="67"/>
    </location>
</feature>
<dbReference type="CDD" id="cd14810">
    <property type="entry name" value="bZIP_u1"/>
    <property type="match status" value="1"/>
</dbReference>
<dbReference type="GO" id="GO:0003677">
    <property type="term" value="F:DNA binding"/>
    <property type="evidence" value="ECO:0007669"/>
    <property type="project" value="UniProtKB-KW"/>
</dbReference>
<feature type="region of interest" description="Disordered" evidence="7">
    <location>
        <begin position="543"/>
        <end position="574"/>
    </location>
</feature>
<dbReference type="PROSITE" id="PS00036">
    <property type="entry name" value="BZIP_BASIC"/>
    <property type="match status" value="1"/>
</dbReference>
<evidence type="ECO:0000256" key="1">
    <source>
        <dbReference type="ARBA" id="ARBA00004123"/>
    </source>
</evidence>
<evidence type="ECO:0000256" key="2">
    <source>
        <dbReference type="ARBA" id="ARBA00007163"/>
    </source>
</evidence>
<feature type="domain" description="BZIP" evidence="8">
    <location>
        <begin position="264"/>
        <end position="327"/>
    </location>
</feature>
<gene>
    <name evidence="9" type="ORF">FIBSPDRAFT_1049826</name>
</gene>
<comment type="subcellular location">
    <subcellularLocation>
        <location evidence="1">Nucleus</location>
    </subcellularLocation>
</comment>
<feature type="compositionally biased region" description="Basic and acidic residues" evidence="7">
    <location>
        <begin position="223"/>
        <end position="236"/>
    </location>
</feature>
<feature type="region of interest" description="Disordered" evidence="7">
    <location>
        <begin position="333"/>
        <end position="385"/>
    </location>
</feature>
<dbReference type="PROSITE" id="PS50217">
    <property type="entry name" value="BZIP"/>
    <property type="match status" value="1"/>
</dbReference>
<dbReference type="SUPFAM" id="SSF57959">
    <property type="entry name" value="Leucine zipper domain"/>
    <property type="match status" value="1"/>
</dbReference>
<dbReference type="InterPro" id="IPR004827">
    <property type="entry name" value="bZIP"/>
</dbReference>
<feature type="region of interest" description="Disordered" evidence="7">
    <location>
        <begin position="180"/>
        <end position="276"/>
    </location>
</feature>
<accession>A0A166BLP1</accession>
<dbReference type="PANTHER" id="PTHR47416">
    <property type="entry name" value="BASIC-LEUCINE ZIPPER TRANSCRIPTION FACTOR F-RELATED"/>
    <property type="match status" value="1"/>
</dbReference>
<feature type="compositionally biased region" description="Low complexity" evidence="7">
    <location>
        <begin position="360"/>
        <end position="374"/>
    </location>
</feature>
<evidence type="ECO:0000256" key="5">
    <source>
        <dbReference type="ARBA" id="ARBA00023163"/>
    </source>
</evidence>
<keyword evidence="3" id="KW-0805">Transcription regulation</keyword>
<dbReference type="AlphaFoldDB" id="A0A166BLP1"/>
<keyword evidence="5" id="KW-0804">Transcription</keyword>
<proteinExistence type="inferred from homology"/>
<dbReference type="InterPro" id="IPR046347">
    <property type="entry name" value="bZIP_sf"/>
</dbReference>
<sequence>MQVDASLGPTTPSFAFPSSFDDFFNMDLVSSQSAPSSASSPASSPRSPPGAPSFPLTPPQQPMLSSFAYDGGMAGSMGLDGNGEYLSMFLDDDFAKPLAPPSASPYDFLGAFTGLANSEGTMSPQDAFLAGMSPADSPQFAIDPALVDSPAAAAPEAFASSSGGGINNIGIGALNADSLTHLDDDDDDEEDDEPERIAPVKVGGKGKARKGTVASGGIAKKASAAERERDMKEMRESMVSTAVGKIEDRESDDWRPSPEEYKKMSSKEKRQLRNKISARNFRVRRKEYISTLEADISERDALISAIRSELGSSQNENIALKQEIAALKNGLLQNRGPTAASPTAASSPPPPPPPPPASPPSATSASASAGIATPPRSPLLTPNTQKDLPSAFAAAASPRPFWGGAGLGMGTGMGYTPVHTTFVPPLAALARKGGRELENLNPNLNAHAGVPPMMERGMERERAPSPPIAEPSMFVQTPASAKASPALAHANTNANAGMGNGGLGAFDAFADMNPFTLKTLDAYRMQLWGKMAAQGHLYQQQQQFAQLHQHQQQPQSQHQQPQSPQQQQQQQQQMLQQQLNATQQQQQQQQQQISGLAQAMRPAFFRDAGLAGMLAGKGATSSSSSPSSISSSSAAYPSPPGTPKLSAAAAGARAERESMQRDAIYAALASQTLLGKLGNAFWDAFSGSSSSSSSLPGSSSASPSSSPFSSSSSGKQWDAEKVRKVLEGKAVVRVVDVEQPAPKAVAVASASVAAGAKADVKVATCGTDCLTKVLEESMRGLTLAGKSAK</sequence>
<dbReference type="SMART" id="SM00338">
    <property type="entry name" value="BRLZ"/>
    <property type="match status" value="1"/>
</dbReference>
<dbReference type="Pfam" id="PF00170">
    <property type="entry name" value="bZIP_1"/>
    <property type="match status" value="1"/>
</dbReference>
<evidence type="ECO:0000313" key="9">
    <source>
        <dbReference type="EMBL" id="KZP12769.1"/>
    </source>
</evidence>
<dbReference type="PANTHER" id="PTHR47416:SF8">
    <property type="entry name" value="BASIC-LEUCINE ZIPPER TRANSCRIPTION FACTOR E-RELATED"/>
    <property type="match status" value="1"/>
</dbReference>
<keyword evidence="10" id="KW-1185">Reference proteome</keyword>
<feature type="compositionally biased region" description="Pro residues" evidence="7">
    <location>
        <begin position="347"/>
        <end position="359"/>
    </location>
</feature>
<feature type="compositionally biased region" description="Low complexity" evidence="7">
    <location>
        <begin position="616"/>
        <end position="636"/>
    </location>
</feature>
<feature type="compositionally biased region" description="Low complexity" evidence="7">
    <location>
        <begin position="692"/>
        <end position="714"/>
    </location>
</feature>
<evidence type="ECO:0000256" key="7">
    <source>
        <dbReference type="SAM" id="MobiDB-lite"/>
    </source>
</evidence>
<dbReference type="STRING" id="436010.A0A166BLP1"/>
<keyword evidence="4" id="KW-0238">DNA-binding</keyword>
<dbReference type="EMBL" id="KV417642">
    <property type="protein sequence ID" value="KZP12769.1"/>
    <property type="molecule type" value="Genomic_DNA"/>
</dbReference>
<feature type="region of interest" description="Disordered" evidence="7">
    <location>
        <begin position="692"/>
        <end position="719"/>
    </location>
</feature>
<reference evidence="9 10" key="1">
    <citation type="journal article" date="2016" name="Mol. Biol. Evol.">
        <title>Comparative Genomics of Early-Diverging Mushroom-Forming Fungi Provides Insights into the Origins of Lignocellulose Decay Capabilities.</title>
        <authorList>
            <person name="Nagy L.G."/>
            <person name="Riley R."/>
            <person name="Tritt A."/>
            <person name="Adam C."/>
            <person name="Daum C."/>
            <person name="Floudas D."/>
            <person name="Sun H."/>
            <person name="Yadav J.S."/>
            <person name="Pangilinan J."/>
            <person name="Larsson K.H."/>
            <person name="Matsuura K."/>
            <person name="Barry K."/>
            <person name="Labutti K."/>
            <person name="Kuo R."/>
            <person name="Ohm R.A."/>
            <person name="Bhattacharya S.S."/>
            <person name="Shirouzu T."/>
            <person name="Yoshinaga Y."/>
            <person name="Martin F.M."/>
            <person name="Grigoriev I.V."/>
            <person name="Hibbett D.S."/>
        </authorList>
    </citation>
    <scope>NUCLEOTIDE SEQUENCE [LARGE SCALE GENOMIC DNA]</scope>
    <source>
        <strain evidence="9 10">CBS 109695</strain>
    </source>
</reference>
<feature type="compositionally biased region" description="Low complexity" evidence="7">
    <location>
        <begin position="211"/>
        <end position="222"/>
    </location>
</feature>